<evidence type="ECO:0000256" key="1">
    <source>
        <dbReference type="SAM" id="Phobius"/>
    </source>
</evidence>
<evidence type="ECO:0000313" key="3">
    <source>
        <dbReference type="Proteomes" id="UP000012488"/>
    </source>
</evidence>
<reference evidence="2 3" key="2">
    <citation type="journal article" date="2013" name="Genome Announc.">
        <title>Draft Genome Sequence of Methylobacterium mesophilicum Strain SR1.6/6, Isolated from Citrus sinensis.</title>
        <authorList>
            <person name="Marinho Almeida D."/>
            <person name="Dini-Andreote F."/>
            <person name="Camargo Neves A.A."/>
            <person name="Juca Ramos R.T."/>
            <person name="Andreote F.D."/>
            <person name="Carneiro A.R."/>
            <person name="Oliveira de Souza Lima A."/>
            <person name="Caracciolo Gomes de Sa P.H."/>
            <person name="Ribeiro Barbosa M.S."/>
            <person name="Araujo W.L."/>
            <person name="Silva A."/>
        </authorList>
    </citation>
    <scope>NUCLEOTIDE SEQUENCE [LARGE SCALE GENOMIC DNA]</scope>
    <source>
        <strain evidence="2 3">SR1.6/6</strain>
    </source>
</reference>
<protein>
    <recommendedName>
        <fullName evidence="4">DUF1640 domain-containing protein</fullName>
    </recommendedName>
</protein>
<dbReference type="OrthoDB" id="7991866at2"/>
<evidence type="ECO:0000313" key="2">
    <source>
        <dbReference type="EMBL" id="QGY02118.1"/>
    </source>
</evidence>
<dbReference type="EMBL" id="CP043538">
    <property type="protein sequence ID" value="QGY02118.1"/>
    <property type="molecule type" value="Genomic_DNA"/>
</dbReference>
<keyword evidence="1" id="KW-0472">Membrane</keyword>
<dbReference type="Proteomes" id="UP000012488">
    <property type="component" value="Chromosome"/>
</dbReference>
<keyword evidence="1" id="KW-0812">Transmembrane</keyword>
<organism evidence="2 3">
    <name type="scientific">Methylobacterium mesophilicum SR1.6/6</name>
    <dbReference type="NCBI Taxonomy" id="908290"/>
    <lineage>
        <taxon>Bacteria</taxon>
        <taxon>Pseudomonadati</taxon>
        <taxon>Pseudomonadota</taxon>
        <taxon>Alphaproteobacteria</taxon>
        <taxon>Hyphomicrobiales</taxon>
        <taxon>Methylobacteriaceae</taxon>
        <taxon>Methylobacterium</taxon>
    </lineage>
</organism>
<keyword evidence="1" id="KW-1133">Transmembrane helix</keyword>
<dbReference type="RefSeq" id="WP_010684901.1">
    <property type="nucleotide sequence ID" value="NZ_CP043538.1"/>
</dbReference>
<feature type="transmembrane region" description="Helical" evidence="1">
    <location>
        <begin position="100"/>
        <end position="119"/>
    </location>
</feature>
<reference evidence="2 3" key="1">
    <citation type="journal article" date="2012" name="Genet. Mol. Biol.">
        <title>Analysis of 16S rRNA and mxaF genes revealing insights into Methylobacterium niche-specific plant association.</title>
        <authorList>
            <person name="Dourado M.N."/>
            <person name="Andreote F.D."/>
            <person name="Dini-Andreote F."/>
            <person name="Conti R."/>
            <person name="Araujo J.M."/>
            <person name="Araujo W.L."/>
        </authorList>
    </citation>
    <scope>NUCLEOTIDE SEQUENCE [LARGE SCALE GENOMIC DNA]</scope>
    <source>
        <strain evidence="2 3">SR1.6/6</strain>
    </source>
</reference>
<accession>A0A6B9FMF8</accession>
<sequence length="124" mass="13321">MTAVAFDTLKFARALREKAKLSPEQAEGLADALVDVFDGNLATKADIREVQADIRLVRGELETLKVQTHADIEALRLTTKADIETVKGAIAAAKVETVRWLVGAIGFQTLAVLGAVVALTRTIH</sequence>
<evidence type="ECO:0008006" key="4">
    <source>
        <dbReference type="Google" id="ProtNLM"/>
    </source>
</evidence>
<name>A0A6B9FMF8_9HYPH</name>
<proteinExistence type="predicted"/>
<dbReference type="AlphaFoldDB" id="A0A6B9FMF8"/>
<dbReference type="KEGG" id="mmes:MMSR116_09665"/>
<gene>
    <name evidence="2" type="ORF">MMSR116_09665</name>
</gene>